<dbReference type="EMBL" id="JADXDR010000090">
    <property type="protein sequence ID" value="KAI7839910.1"/>
    <property type="molecule type" value="Genomic_DNA"/>
</dbReference>
<reference evidence="3" key="1">
    <citation type="submission" date="2020-11" db="EMBL/GenBank/DDBJ databases">
        <title>Chlorella ohadii genome sequencing and assembly.</title>
        <authorList>
            <person name="Murik O."/>
            <person name="Treves H."/>
            <person name="Kedem I."/>
            <person name="Shotland Y."/>
            <person name="Kaplan A."/>
        </authorList>
    </citation>
    <scope>NUCLEOTIDE SEQUENCE</scope>
    <source>
        <strain evidence="3">1</strain>
    </source>
</reference>
<dbReference type="InterPro" id="IPR000626">
    <property type="entry name" value="Ubiquitin-like_dom"/>
</dbReference>
<gene>
    <name evidence="3" type="ORF">COHA_006390</name>
</gene>
<comment type="caution">
    <text evidence="3">The sequence shown here is derived from an EMBL/GenBank/DDBJ whole genome shotgun (WGS) entry which is preliminary data.</text>
</comment>
<evidence type="ECO:0000313" key="3">
    <source>
        <dbReference type="EMBL" id="KAI7839910.1"/>
    </source>
</evidence>
<organism evidence="3 4">
    <name type="scientific">Chlorella ohadii</name>
    <dbReference type="NCBI Taxonomy" id="2649997"/>
    <lineage>
        <taxon>Eukaryota</taxon>
        <taxon>Viridiplantae</taxon>
        <taxon>Chlorophyta</taxon>
        <taxon>core chlorophytes</taxon>
        <taxon>Trebouxiophyceae</taxon>
        <taxon>Chlorellales</taxon>
        <taxon>Chlorellaceae</taxon>
        <taxon>Chlorella clade</taxon>
        <taxon>Chlorella</taxon>
    </lineage>
</organism>
<dbReference type="AlphaFoldDB" id="A0AAD5DQ38"/>
<evidence type="ECO:0000256" key="1">
    <source>
        <dbReference type="ARBA" id="ARBA00022786"/>
    </source>
</evidence>
<dbReference type="PROSITE" id="PS50053">
    <property type="entry name" value="UBIQUITIN_2"/>
    <property type="match status" value="1"/>
</dbReference>
<sequence>MIEVVLNDRLGKKIRVKCNEDDTIGDLKKMVAAQTGTRPEKIRIQKWYTVYKDHITLSDYEIHDDKCLSRGCRGGQQNNRGCPASTCALQQWLPPLRGVLLILAASSIGDFCCHCCCSGNSFHCRLLHPLARMGLELYYN</sequence>
<dbReference type="Pfam" id="PF00240">
    <property type="entry name" value="ubiquitin"/>
    <property type="match status" value="1"/>
</dbReference>
<name>A0AAD5DQ38_9CHLO</name>
<evidence type="ECO:0000259" key="2">
    <source>
        <dbReference type="PROSITE" id="PS50053"/>
    </source>
</evidence>
<dbReference type="InterPro" id="IPR029071">
    <property type="entry name" value="Ubiquitin-like_domsf"/>
</dbReference>
<dbReference type="PANTHER" id="PTHR13042">
    <property type="entry name" value="UBIQUITIN-LIKE PROTEIN 5"/>
    <property type="match status" value="1"/>
</dbReference>
<dbReference type="CDD" id="cd01791">
    <property type="entry name" value="Ubl_UBL5"/>
    <property type="match status" value="1"/>
</dbReference>
<feature type="domain" description="Ubiquitin-like" evidence="2">
    <location>
        <begin position="2"/>
        <end position="64"/>
    </location>
</feature>
<dbReference type="FunFam" id="3.10.20.90:FF:000052">
    <property type="entry name" value="Ubiquitin-like protein 5"/>
    <property type="match status" value="1"/>
</dbReference>
<proteinExistence type="predicted"/>
<dbReference type="Proteomes" id="UP001205105">
    <property type="component" value="Unassembled WGS sequence"/>
</dbReference>
<keyword evidence="1" id="KW-0833">Ubl conjugation pathway</keyword>
<dbReference type="Gene3D" id="3.10.20.90">
    <property type="entry name" value="Phosphatidylinositol 3-kinase Catalytic Subunit, Chain A, domain 1"/>
    <property type="match status" value="1"/>
</dbReference>
<dbReference type="InterPro" id="IPR039732">
    <property type="entry name" value="Hub1/Ubl5"/>
</dbReference>
<keyword evidence="4" id="KW-1185">Reference proteome</keyword>
<accession>A0AAD5DQ38</accession>
<dbReference type="SUPFAM" id="SSF54236">
    <property type="entry name" value="Ubiquitin-like"/>
    <property type="match status" value="1"/>
</dbReference>
<protein>
    <recommendedName>
        <fullName evidence="2">Ubiquitin-like domain-containing protein</fullName>
    </recommendedName>
</protein>
<evidence type="ECO:0000313" key="4">
    <source>
        <dbReference type="Proteomes" id="UP001205105"/>
    </source>
</evidence>